<dbReference type="Gene3D" id="3.90.226.10">
    <property type="entry name" value="2-enoyl-CoA Hydratase, Chain A, domain 1"/>
    <property type="match status" value="1"/>
</dbReference>
<name>A0A4R7P584_9GAMM</name>
<dbReference type="CDD" id="cd06558">
    <property type="entry name" value="crotonase-like"/>
    <property type="match status" value="1"/>
</dbReference>
<dbReference type="Proteomes" id="UP000295341">
    <property type="component" value="Unassembled WGS sequence"/>
</dbReference>
<dbReference type="RefSeq" id="WP_133882485.1">
    <property type="nucleotide sequence ID" value="NZ_MWIN01000018.1"/>
</dbReference>
<keyword evidence="5" id="KW-0413">Isomerase</keyword>
<dbReference type="PANTHER" id="PTHR43176:SF3">
    <property type="entry name" value="3-HYDROXYISOBUTYRYL-COA HYDROLASE, MITOCHONDRIAL"/>
    <property type="match status" value="1"/>
</dbReference>
<dbReference type="OrthoDB" id="9790967at2"/>
<sequence length="384" mass="40908">MADDAGNTAVVLLREIAAGGGKKIGHATLNAEKALNALSLDMVRALDAALVRWAKDASVACVVIDGAGDKGFCAGGDVRFLRDASLSFKGVGPNPQAEAFFAEEYRLDHRIHTYPKPVMVWGGGIVMGGGLGLLAGASHRVLTETSRIAMPEITIGLFPDVGGSWFLPRMPGRAGLFLALTGAAINASDALYLGLGDHLVATGDRGRVLEALTRATWSTGADDNRSRLTFLLREFSLRKDAAPESNVRKHADAIARMTEGATLAEARQQITGYTGEDAWLKRAAAALASGSPTTAALIWELRRRAQHLGLADVFRMELIVALQCCAHPDFPEGVRALLIEKDNKPKWTPATQEAVTAAWVEEHFTAPWSALANEVSPLADLGRP</sequence>
<keyword evidence="3" id="KW-0378">Hydrolase</keyword>
<dbReference type="EMBL" id="SOBT01000009">
    <property type="protein sequence ID" value="TDU28974.1"/>
    <property type="molecule type" value="Genomic_DNA"/>
</dbReference>
<evidence type="ECO:0000313" key="5">
    <source>
        <dbReference type="EMBL" id="TDU28974.1"/>
    </source>
</evidence>
<dbReference type="InterPro" id="IPR029045">
    <property type="entry name" value="ClpP/crotonase-like_dom_sf"/>
</dbReference>
<evidence type="ECO:0000313" key="6">
    <source>
        <dbReference type="Proteomes" id="UP000295341"/>
    </source>
</evidence>
<dbReference type="AlphaFoldDB" id="A0A4R7P584"/>
<protein>
    <recommendedName>
        <fullName evidence="2">3-hydroxyisobutyryl-CoA hydrolase</fullName>
        <ecNumber evidence="2">3.1.2.4</ecNumber>
    </recommendedName>
</protein>
<dbReference type="InterPro" id="IPR045004">
    <property type="entry name" value="ECH_dom"/>
</dbReference>
<dbReference type="GO" id="GO:0016853">
    <property type="term" value="F:isomerase activity"/>
    <property type="evidence" value="ECO:0007669"/>
    <property type="project" value="UniProtKB-KW"/>
</dbReference>
<keyword evidence="6" id="KW-1185">Reference proteome</keyword>
<evidence type="ECO:0000259" key="4">
    <source>
        <dbReference type="Pfam" id="PF16113"/>
    </source>
</evidence>
<proteinExistence type="predicted"/>
<dbReference type="GO" id="GO:0003860">
    <property type="term" value="F:3-hydroxyisobutyryl-CoA hydrolase activity"/>
    <property type="evidence" value="ECO:0007669"/>
    <property type="project" value="UniProtKB-EC"/>
</dbReference>
<dbReference type="EC" id="3.1.2.4" evidence="2"/>
<dbReference type="GO" id="GO:0005829">
    <property type="term" value="C:cytosol"/>
    <property type="evidence" value="ECO:0007669"/>
    <property type="project" value="TreeGrafter"/>
</dbReference>
<evidence type="ECO:0000256" key="1">
    <source>
        <dbReference type="ARBA" id="ARBA00001709"/>
    </source>
</evidence>
<gene>
    <name evidence="5" type="ORF">DFR24_3356</name>
</gene>
<dbReference type="Pfam" id="PF16113">
    <property type="entry name" value="ECH_2"/>
    <property type="match status" value="1"/>
</dbReference>
<dbReference type="SUPFAM" id="SSF52096">
    <property type="entry name" value="ClpP/crotonase"/>
    <property type="match status" value="1"/>
</dbReference>
<feature type="domain" description="Enoyl-CoA hydratase/isomerase" evidence="4">
    <location>
        <begin position="24"/>
        <end position="364"/>
    </location>
</feature>
<comment type="catalytic activity">
    <reaction evidence="1">
        <text>3-hydroxy-2-methylpropanoyl-CoA + H2O = 3-hydroxy-2-methylpropanoate + CoA + H(+)</text>
        <dbReference type="Rhea" id="RHEA:20888"/>
        <dbReference type="ChEBI" id="CHEBI:11805"/>
        <dbReference type="ChEBI" id="CHEBI:15377"/>
        <dbReference type="ChEBI" id="CHEBI:15378"/>
        <dbReference type="ChEBI" id="CHEBI:57287"/>
        <dbReference type="ChEBI" id="CHEBI:57340"/>
        <dbReference type="EC" id="3.1.2.4"/>
    </reaction>
</comment>
<evidence type="ECO:0000256" key="3">
    <source>
        <dbReference type="ARBA" id="ARBA00022801"/>
    </source>
</evidence>
<evidence type="ECO:0000256" key="2">
    <source>
        <dbReference type="ARBA" id="ARBA00011915"/>
    </source>
</evidence>
<reference evidence="5 6" key="1">
    <citation type="submission" date="2019-03" db="EMBL/GenBank/DDBJ databases">
        <title>Genomic Encyclopedia of Type Strains, Phase IV (KMG-IV): sequencing the most valuable type-strain genomes for metagenomic binning, comparative biology and taxonomic classification.</title>
        <authorList>
            <person name="Goeker M."/>
        </authorList>
    </citation>
    <scope>NUCLEOTIDE SEQUENCE [LARGE SCALE GENOMIC DNA]</scope>
    <source>
        <strain evidence="5 6">DSM 26377</strain>
    </source>
</reference>
<dbReference type="GO" id="GO:0006574">
    <property type="term" value="P:L-valine catabolic process"/>
    <property type="evidence" value="ECO:0007669"/>
    <property type="project" value="TreeGrafter"/>
</dbReference>
<accession>A0A4R7P584</accession>
<comment type="caution">
    <text evidence="5">The sequence shown here is derived from an EMBL/GenBank/DDBJ whole genome shotgun (WGS) entry which is preliminary data.</text>
</comment>
<dbReference type="NCBIfam" id="NF004127">
    <property type="entry name" value="PRK05617.1"/>
    <property type="match status" value="1"/>
</dbReference>
<organism evidence="5 6">
    <name type="scientific">Panacagrimonas perspica</name>
    <dbReference type="NCBI Taxonomy" id="381431"/>
    <lineage>
        <taxon>Bacteria</taxon>
        <taxon>Pseudomonadati</taxon>
        <taxon>Pseudomonadota</taxon>
        <taxon>Gammaproteobacteria</taxon>
        <taxon>Nevskiales</taxon>
        <taxon>Nevskiaceae</taxon>
        <taxon>Panacagrimonas</taxon>
    </lineage>
</organism>
<dbReference type="InterPro" id="IPR032259">
    <property type="entry name" value="HIBYL-CoA-H"/>
</dbReference>
<dbReference type="PANTHER" id="PTHR43176">
    <property type="entry name" value="3-HYDROXYISOBUTYRYL-COA HYDROLASE-RELATED"/>
    <property type="match status" value="1"/>
</dbReference>